<dbReference type="GO" id="GO:0016020">
    <property type="term" value="C:membrane"/>
    <property type="evidence" value="ECO:0007669"/>
    <property type="project" value="UniProtKB-SubCell"/>
</dbReference>
<feature type="transmembrane region" description="Helical" evidence="7">
    <location>
        <begin position="41"/>
        <end position="64"/>
    </location>
</feature>
<keyword evidence="5 7" id="KW-0472">Membrane</keyword>
<dbReference type="EMBL" id="FNSD01000001">
    <property type="protein sequence ID" value="SEC51736.1"/>
    <property type="molecule type" value="Genomic_DNA"/>
</dbReference>
<feature type="compositionally biased region" description="Basic and acidic residues" evidence="6">
    <location>
        <begin position="1"/>
        <end position="13"/>
    </location>
</feature>
<evidence type="ECO:0008006" key="10">
    <source>
        <dbReference type="Google" id="ProtNLM"/>
    </source>
</evidence>
<sequence>MNGERTTPERTNDARISMAATPVSSRSGDHLRTAGGALMGWWRATTLDALCVGAMWFVGLYFIHVPWAPLWAIVGAVCQFVPGIGMAISVCGPAVAAALASTDSDFDKLWWTLGLYAFIAIVDGLIVQPMLLKRTALVPWWAAMLGPIVGGILLPPWGALIAPPVLAVIFAFRRKR</sequence>
<comment type="similarity">
    <text evidence="2">Belongs to the autoinducer-2 exporter (AI-2E) (TC 2.A.86) family.</text>
</comment>
<keyword evidence="4 7" id="KW-1133">Transmembrane helix</keyword>
<organism evidence="8 9">
    <name type="scientific">Terriglobus roseus</name>
    <dbReference type="NCBI Taxonomy" id="392734"/>
    <lineage>
        <taxon>Bacteria</taxon>
        <taxon>Pseudomonadati</taxon>
        <taxon>Acidobacteriota</taxon>
        <taxon>Terriglobia</taxon>
        <taxon>Terriglobales</taxon>
        <taxon>Acidobacteriaceae</taxon>
        <taxon>Terriglobus</taxon>
    </lineage>
</organism>
<comment type="subcellular location">
    <subcellularLocation>
        <location evidence="1">Membrane</location>
        <topology evidence="1">Multi-pass membrane protein</topology>
    </subcellularLocation>
</comment>
<evidence type="ECO:0000256" key="7">
    <source>
        <dbReference type="SAM" id="Phobius"/>
    </source>
</evidence>
<evidence type="ECO:0000256" key="1">
    <source>
        <dbReference type="ARBA" id="ARBA00004141"/>
    </source>
</evidence>
<dbReference type="RefSeq" id="WP_244502148.1">
    <property type="nucleotide sequence ID" value="NZ_FNSD01000001.1"/>
</dbReference>
<protein>
    <recommendedName>
        <fullName evidence="10">Permease</fullName>
    </recommendedName>
</protein>
<dbReference type="InterPro" id="IPR002549">
    <property type="entry name" value="AI-2E-like"/>
</dbReference>
<feature type="region of interest" description="Disordered" evidence="6">
    <location>
        <begin position="1"/>
        <end position="29"/>
    </location>
</feature>
<dbReference type="Pfam" id="PF01594">
    <property type="entry name" value="AI-2E_transport"/>
    <property type="match status" value="1"/>
</dbReference>
<evidence type="ECO:0000256" key="3">
    <source>
        <dbReference type="ARBA" id="ARBA00022692"/>
    </source>
</evidence>
<evidence type="ECO:0000313" key="8">
    <source>
        <dbReference type="EMBL" id="SEC51736.1"/>
    </source>
</evidence>
<evidence type="ECO:0000256" key="4">
    <source>
        <dbReference type="ARBA" id="ARBA00022989"/>
    </source>
</evidence>
<reference evidence="8 9" key="1">
    <citation type="submission" date="2016-10" db="EMBL/GenBank/DDBJ databases">
        <authorList>
            <person name="de Groot N.N."/>
        </authorList>
    </citation>
    <scope>NUCLEOTIDE SEQUENCE [LARGE SCALE GENOMIC DNA]</scope>
    <source>
        <strain evidence="8 9">AB35.6</strain>
    </source>
</reference>
<keyword evidence="3 7" id="KW-0812">Transmembrane</keyword>
<gene>
    <name evidence="8" type="ORF">SAMN05443244_3654</name>
</gene>
<feature type="transmembrane region" description="Helical" evidence="7">
    <location>
        <begin position="152"/>
        <end position="172"/>
    </location>
</feature>
<evidence type="ECO:0000256" key="5">
    <source>
        <dbReference type="ARBA" id="ARBA00023136"/>
    </source>
</evidence>
<dbReference type="AlphaFoldDB" id="A0A1H4T5M0"/>
<evidence type="ECO:0000256" key="6">
    <source>
        <dbReference type="SAM" id="MobiDB-lite"/>
    </source>
</evidence>
<feature type="transmembrane region" description="Helical" evidence="7">
    <location>
        <begin position="109"/>
        <end position="132"/>
    </location>
</feature>
<dbReference type="Proteomes" id="UP000182409">
    <property type="component" value="Unassembled WGS sequence"/>
</dbReference>
<evidence type="ECO:0000313" key="9">
    <source>
        <dbReference type="Proteomes" id="UP000182409"/>
    </source>
</evidence>
<proteinExistence type="inferred from homology"/>
<name>A0A1H4T5M0_9BACT</name>
<feature type="transmembrane region" description="Helical" evidence="7">
    <location>
        <begin position="70"/>
        <end position="97"/>
    </location>
</feature>
<accession>A0A1H4T5M0</accession>
<evidence type="ECO:0000256" key="2">
    <source>
        <dbReference type="ARBA" id="ARBA00009773"/>
    </source>
</evidence>